<feature type="region of interest" description="Disordered" evidence="6">
    <location>
        <begin position="148"/>
        <end position="192"/>
    </location>
</feature>
<reference evidence="8" key="1">
    <citation type="submission" date="2021-01" db="EMBL/GenBank/DDBJ databases">
        <authorList>
            <person name="Corre E."/>
            <person name="Pelletier E."/>
            <person name="Niang G."/>
            <person name="Scheremetjew M."/>
            <person name="Finn R."/>
            <person name="Kale V."/>
            <person name="Holt S."/>
            <person name="Cochrane G."/>
            <person name="Meng A."/>
            <person name="Brown T."/>
            <person name="Cohen L."/>
        </authorList>
    </citation>
    <scope>NUCLEOTIDE SEQUENCE</scope>
    <source>
        <strain evidence="8">SM1012Den-03</strain>
    </source>
</reference>
<dbReference type="PROSITE" id="PS51032">
    <property type="entry name" value="AP2_ERF"/>
    <property type="match status" value="1"/>
</dbReference>
<evidence type="ECO:0000256" key="3">
    <source>
        <dbReference type="ARBA" id="ARBA00023125"/>
    </source>
</evidence>
<dbReference type="GO" id="GO:0003700">
    <property type="term" value="F:DNA-binding transcription factor activity"/>
    <property type="evidence" value="ECO:0007669"/>
    <property type="project" value="InterPro"/>
</dbReference>
<protein>
    <recommendedName>
        <fullName evidence="7">AP2/ERF domain-containing protein</fullName>
    </recommendedName>
</protein>
<keyword evidence="3" id="KW-0238">DNA-binding</keyword>
<accession>A0A7S2LTV2</accession>
<dbReference type="GO" id="GO:0005634">
    <property type="term" value="C:nucleus"/>
    <property type="evidence" value="ECO:0007669"/>
    <property type="project" value="UniProtKB-SubCell"/>
</dbReference>
<organism evidence="8">
    <name type="scientific">Skeletonema marinoi</name>
    <dbReference type="NCBI Taxonomy" id="267567"/>
    <lineage>
        <taxon>Eukaryota</taxon>
        <taxon>Sar</taxon>
        <taxon>Stramenopiles</taxon>
        <taxon>Ochrophyta</taxon>
        <taxon>Bacillariophyta</taxon>
        <taxon>Coscinodiscophyceae</taxon>
        <taxon>Thalassiosirophycidae</taxon>
        <taxon>Thalassiosirales</taxon>
        <taxon>Skeletonemataceae</taxon>
        <taxon>Skeletonema</taxon>
        <taxon>Skeletonema marinoi-dohrnii complex</taxon>
    </lineage>
</organism>
<evidence type="ECO:0000259" key="7">
    <source>
        <dbReference type="PROSITE" id="PS51032"/>
    </source>
</evidence>
<keyword evidence="4" id="KW-0804">Transcription</keyword>
<dbReference type="InterPro" id="IPR036955">
    <property type="entry name" value="AP2/ERF_dom_sf"/>
</dbReference>
<feature type="compositionally biased region" description="Basic and acidic residues" evidence="6">
    <location>
        <begin position="163"/>
        <end position="173"/>
    </location>
</feature>
<proteinExistence type="predicted"/>
<evidence type="ECO:0000256" key="4">
    <source>
        <dbReference type="ARBA" id="ARBA00023163"/>
    </source>
</evidence>
<dbReference type="GO" id="GO:0003677">
    <property type="term" value="F:DNA binding"/>
    <property type="evidence" value="ECO:0007669"/>
    <property type="project" value="UniProtKB-KW"/>
</dbReference>
<sequence length="192" mass="21628">MNKWQAQIRIDGMNRHIGYYDNEEEAATDYARAVFKYKNQAALGKAREQNSFVIDLSDVPPQSPIPKSAGRIKEGASKYTGATFNKAMNKWQAKIRIDGKQRHIGTYENEEEAAADYARAVFKYKGQGALDKAREQGARDKVREQNSFIIDLSDVPPQPPIPKRPDHIKEGASKYKSRRGPQNTKGSLSTNQ</sequence>
<evidence type="ECO:0000256" key="1">
    <source>
        <dbReference type="ARBA" id="ARBA00004123"/>
    </source>
</evidence>
<dbReference type="InterPro" id="IPR001471">
    <property type="entry name" value="AP2/ERF_dom"/>
</dbReference>
<gene>
    <name evidence="8" type="ORF">SMAR0320_LOCUS15576</name>
</gene>
<dbReference type="SUPFAM" id="SSF54171">
    <property type="entry name" value="DNA-binding domain"/>
    <property type="match status" value="2"/>
</dbReference>
<evidence type="ECO:0000256" key="5">
    <source>
        <dbReference type="ARBA" id="ARBA00023242"/>
    </source>
</evidence>
<dbReference type="Gene3D" id="3.30.730.10">
    <property type="entry name" value="AP2/ERF domain"/>
    <property type="match status" value="2"/>
</dbReference>
<dbReference type="AlphaFoldDB" id="A0A7S2LTV2"/>
<name>A0A7S2LTV2_9STRA</name>
<evidence type="ECO:0000256" key="6">
    <source>
        <dbReference type="SAM" id="MobiDB-lite"/>
    </source>
</evidence>
<evidence type="ECO:0000256" key="2">
    <source>
        <dbReference type="ARBA" id="ARBA00023015"/>
    </source>
</evidence>
<dbReference type="InterPro" id="IPR016177">
    <property type="entry name" value="DNA-bd_dom_sf"/>
</dbReference>
<dbReference type="EMBL" id="HBGZ01021652">
    <property type="protein sequence ID" value="CAD9616159.1"/>
    <property type="molecule type" value="Transcribed_RNA"/>
</dbReference>
<feature type="domain" description="AP2/ERF" evidence="7">
    <location>
        <begin position="78"/>
        <end position="136"/>
    </location>
</feature>
<evidence type="ECO:0000313" key="8">
    <source>
        <dbReference type="EMBL" id="CAD9616159.1"/>
    </source>
</evidence>
<keyword evidence="2" id="KW-0805">Transcription regulation</keyword>
<feature type="compositionally biased region" description="Polar residues" evidence="6">
    <location>
        <begin position="180"/>
        <end position="192"/>
    </location>
</feature>
<keyword evidence="5" id="KW-0539">Nucleus</keyword>
<comment type="subcellular location">
    <subcellularLocation>
        <location evidence="1">Nucleus</location>
    </subcellularLocation>
</comment>